<reference evidence="2 3" key="1">
    <citation type="submission" date="2020-05" db="EMBL/GenBank/DDBJ databases">
        <authorList>
            <person name="Whitworth D."/>
        </authorList>
    </citation>
    <scope>NUCLEOTIDE SEQUENCE [LARGE SCALE GENOMIC DNA]</scope>
    <source>
        <strain evidence="2 3">AB043B</strain>
    </source>
</reference>
<dbReference type="PROSITE" id="PS51257">
    <property type="entry name" value="PROKAR_LIPOPROTEIN"/>
    <property type="match status" value="1"/>
</dbReference>
<organism evidence="2 3">
    <name type="scientific">Corallococcus exercitus</name>
    <dbReference type="NCBI Taxonomy" id="2316736"/>
    <lineage>
        <taxon>Bacteria</taxon>
        <taxon>Pseudomonadati</taxon>
        <taxon>Myxococcota</taxon>
        <taxon>Myxococcia</taxon>
        <taxon>Myxococcales</taxon>
        <taxon>Cystobacterineae</taxon>
        <taxon>Myxococcaceae</taxon>
        <taxon>Corallococcus</taxon>
    </lineage>
</organism>
<keyword evidence="1" id="KW-0732">Signal</keyword>
<sequence>MKKKLLSALLLSTALLAAGCGSDDAEEEGHVDEEGCEHLQEGPAVNVTAAVSGTGPAVSNNHTRYDIALVDVAGGKGGAVSFAVSEATDYVLFTSATVPVKVTNGSGATVEFEESATSSTLCTDIQGRYVVPLTVGTHTLTFGPSTLSSVSLVIEESGEHDHDHE</sequence>
<dbReference type="RefSeq" id="WP_120530777.1">
    <property type="nucleotide sequence ID" value="NZ_JABFJV010000349.1"/>
</dbReference>
<feature type="signal peptide" evidence="1">
    <location>
        <begin position="1"/>
        <end position="17"/>
    </location>
</feature>
<protein>
    <recommendedName>
        <fullName evidence="4">Lipoprotein</fullName>
    </recommendedName>
</protein>
<accession>A0A3A8GJH1</accession>
<proteinExistence type="predicted"/>
<evidence type="ECO:0000256" key="1">
    <source>
        <dbReference type="SAM" id="SignalP"/>
    </source>
</evidence>
<keyword evidence="3" id="KW-1185">Reference proteome</keyword>
<name>A0A3A8GJH1_9BACT</name>
<feature type="chain" id="PRO_5044075891" description="Lipoprotein" evidence="1">
    <location>
        <begin position="18"/>
        <end position="165"/>
    </location>
</feature>
<gene>
    <name evidence="2" type="ORF">HMI49_36350</name>
</gene>
<dbReference type="EMBL" id="JABFJV010000349">
    <property type="protein sequence ID" value="NOK38679.1"/>
    <property type="molecule type" value="Genomic_DNA"/>
</dbReference>
<comment type="caution">
    <text evidence="2">The sequence shown here is derived from an EMBL/GenBank/DDBJ whole genome shotgun (WGS) entry which is preliminary data.</text>
</comment>
<dbReference type="OrthoDB" id="5512831at2"/>
<evidence type="ECO:0000313" key="3">
    <source>
        <dbReference type="Proteomes" id="UP000563426"/>
    </source>
</evidence>
<dbReference type="AlphaFoldDB" id="A0A3A8GJH1"/>
<evidence type="ECO:0000313" key="2">
    <source>
        <dbReference type="EMBL" id="NOK38679.1"/>
    </source>
</evidence>
<evidence type="ECO:0008006" key="4">
    <source>
        <dbReference type="Google" id="ProtNLM"/>
    </source>
</evidence>
<dbReference type="Proteomes" id="UP000563426">
    <property type="component" value="Unassembled WGS sequence"/>
</dbReference>